<dbReference type="PRINTS" id="PR00633">
    <property type="entry name" value="RCCNDNSATION"/>
</dbReference>
<dbReference type="GO" id="GO:0061630">
    <property type="term" value="F:ubiquitin protein ligase activity"/>
    <property type="evidence" value="ECO:0007669"/>
    <property type="project" value="TreeGrafter"/>
</dbReference>
<evidence type="ECO:0000259" key="6">
    <source>
        <dbReference type="PROSITE" id="PS50237"/>
    </source>
</evidence>
<reference evidence="7 8" key="1">
    <citation type="journal article" date="2019" name="Mol. Ecol. Resour.">
        <title>Chromosome-level genome assembly of Triplophysa tibetana, a fish adapted to the harsh high-altitude environment of the Tibetan Plateau.</title>
        <authorList>
            <person name="Yang X."/>
            <person name="Liu H."/>
            <person name="Ma Z."/>
            <person name="Zou Y."/>
            <person name="Zou M."/>
            <person name="Mao Y."/>
            <person name="Li X."/>
            <person name="Wang H."/>
            <person name="Chen T."/>
            <person name="Wang W."/>
            <person name="Yang R."/>
        </authorList>
    </citation>
    <scope>NUCLEOTIDE SEQUENCE [LARGE SCALE GENOMIC DNA]</scope>
    <source>
        <strain evidence="7">TTIB1903HZAU</strain>
        <tissue evidence="7">Muscle</tissue>
    </source>
</reference>
<evidence type="ECO:0000256" key="1">
    <source>
        <dbReference type="ARBA" id="ARBA00022679"/>
    </source>
</evidence>
<dbReference type="Gene3D" id="3.30.2410.10">
    <property type="entry name" value="Hect, E3 ligase catalytic domain"/>
    <property type="match status" value="1"/>
</dbReference>
<dbReference type="GO" id="GO:0005737">
    <property type="term" value="C:cytoplasm"/>
    <property type="evidence" value="ECO:0007669"/>
    <property type="project" value="TreeGrafter"/>
</dbReference>
<dbReference type="InterPro" id="IPR058923">
    <property type="entry name" value="RCC1-like_dom"/>
</dbReference>
<feature type="repeat" description="RCC1" evidence="5">
    <location>
        <begin position="240"/>
        <end position="291"/>
    </location>
</feature>
<proteinExistence type="predicted"/>
<dbReference type="Proteomes" id="UP000324632">
    <property type="component" value="Chromosome 4"/>
</dbReference>
<dbReference type="GO" id="GO:0016567">
    <property type="term" value="P:protein ubiquitination"/>
    <property type="evidence" value="ECO:0007669"/>
    <property type="project" value="TreeGrafter"/>
</dbReference>
<dbReference type="PROSITE" id="PS50237">
    <property type="entry name" value="HECT"/>
    <property type="match status" value="1"/>
</dbReference>
<dbReference type="InterPro" id="IPR009091">
    <property type="entry name" value="RCC1/BLIP-II"/>
</dbReference>
<dbReference type="InterPro" id="IPR051709">
    <property type="entry name" value="Ub-ligase/GTPase-reg"/>
</dbReference>
<name>A0A5A9PLD9_9TELE</name>
<dbReference type="AlphaFoldDB" id="A0A5A9PLD9"/>
<dbReference type="PROSITE" id="PS00626">
    <property type="entry name" value="RCC1_2"/>
    <property type="match status" value="4"/>
</dbReference>
<evidence type="ECO:0000256" key="5">
    <source>
        <dbReference type="PROSITE-ProRule" id="PRU00235"/>
    </source>
</evidence>
<dbReference type="Gene3D" id="3.90.1750.10">
    <property type="entry name" value="Hect, E3 ligase catalytic domains"/>
    <property type="match status" value="1"/>
</dbReference>
<evidence type="ECO:0000313" key="8">
    <source>
        <dbReference type="Proteomes" id="UP000324632"/>
    </source>
</evidence>
<dbReference type="InterPro" id="IPR035983">
    <property type="entry name" value="Hect_E3_ubiquitin_ligase"/>
</dbReference>
<evidence type="ECO:0000256" key="4">
    <source>
        <dbReference type="PROSITE-ProRule" id="PRU00104"/>
    </source>
</evidence>
<feature type="domain" description="HECT" evidence="6">
    <location>
        <begin position="669"/>
        <end position="993"/>
    </location>
</feature>
<keyword evidence="1" id="KW-0808">Transferase</keyword>
<feature type="repeat" description="RCC1" evidence="5">
    <location>
        <begin position="188"/>
        <end position="239"/>
    </location>
</feature>
<dbReference type="EMBL" id="SOYY01000004">
    <property type="protein sequence ID" value="KAA0721991.1"/>
    <property type="molecule type" value="Genomic_DNA"/>
</dbReference>
<keyword evidence="8" id="KW-1185">Reference proteome</keyword>
<dbReference type="Gene3D" id="2.130.10.30">
    <property type="entry name" value="Regulator of chromosome condensation 1/beta-lactamase-inhibitor protein II"/>
    <property type="match status" value="1"/>
</dbReference>
<dbReference type="GO" id="GO:0006511">
    <property type="term" value="P:ubiquitin-dependent protein catabolic process"/>
    <property type="evidence" value="ECO:0007669"/>
    <property type="project" value="TreeGrafter"/>
</dbReference>
<dbReference type="Pfam" id="PF25390">
    <property type="entry name" value="WD40_RLD"/>
    <property type="match status" value="1"/>
</dbReference>
<dbReference type="SMART" id="SM00119">
    <property type="entry name" value="HECTc"/>
    <property type="match status" value="1"/>
</dbReference>
<feature type="active site" description="Glycyl thioester intermediate" evidence="4">
    <location>
        <position position="961"/>
    </location>
</feature>
<evidence type="ECO:0000256" key="3">
    <source>
        <dbReference type="ARBA" id="ARBA00022786"/>
    </source>
</evidence>
<dbReference type="PANTHER" id="PTHR45622">
    <property type="entry name" value="UBIQUITIN-PROTEIN LIGASE E3A-RELATED"/>
    <property type="match status" value="1"/>
</dbReference>
<protein>
    <submittedName>
        <fullName evidence="7">Putative E3 ubiquitin-protein ligase HERC3</fullName>
    </submittedName>
</protein>
<feature type="repeat" description="RCC1" evidence="5">
    <location>
        <begin position="135"/>
        <end position="187"/>
    </location>
</feature>
<evidence type="ECO:0000256" key="2">
    <source>
        <dbReference type="ARBA" id="ARBA00022737"/>
    </source>
</evidence>
<dbReference type="InterPro" id="IPR000569">
    <property type="entry name" value="HECT_dom"/>
</dbReference>
<keyword evidence="3 4" id="KW-0833">Ubl conjugation pathway</keyword>
<feature type="repeat" description="RCC1" evidence="5">
    <location>
        <begin position="293"/>
        <end position="348"/>
    </location>
</feature>
<dbReference type="SUPFAM" id="SSF50985">
    <property type="entry name" value="RCC1/BLIP-II"/>
    <property type="match status" value="1"/>
</dbReference>
<dbReference type="Pfam" id="PF00632">
    <property type="entry name" value="HECT"/>
    <property type="match status" value="1"/>
</dbReference>
<keyword evidence="2" id="KW-0677">Repeat</keyword>
<dbReference type="Gene3D" id="3.30.2160.10">
    <property type="entry name" value="Hect, E3 ligase catalytic domain"/>
    <property type="match status" value="1"/>
</dbReference>
<evidence type="ECO:0000313" key="7">
    <source>
        <dbReference type="EMBL" id="KAA0721991.1"/>
    </source>
</evidence>
<dbReference type="PROSITE" id="PS50012">
    <property type="entry name" value="RCC1_3"/>
    <property type="match status" value="4"/>
</dbReference>
<accession>A0A5A9PLD9</accession>
<dbReference type="PANTHER" id="PTHR45622:SF73">
    <property type="entry name" value="E3 UBIQUITIN-PROTEIN LIGASE HERC4-LIKE ISOFORM X1-RELATED"/>
    <property type="match status" value="1"/>
</dbReference>
<organism evidence="7 8">
    <name type="scientific">Triplophysa tibetana</name>
    <dbReference type="NCBI Taxonomy" id="1572043"/>
    <lineage>
        <taxon>Eukaryota</taxon>
        <taxon>Metazoa</taxon>
        <taxon>Chordata</taxon>
        <taxon>Craniata</taxon>
        <taxon>Vertebrata</taxon>
        <taxon>Euteleostomi</taxon>
        <taxon>Actinopterygii</taxon>
        <taxon>Neopterygii</taxon>
        <taxon>Teleostei</taxon>
        <taxon>Ostariophysi</taxon>
        <taxon>Cypriniformes</taxon>
        <taxon>Nemacheilidae</taxon>
        <taxon>Triplophysa</taxon>
    </lineage>
</organism>
<gene>
    <name evidence="7" type="ORF">E1301_Tti012065</name>
</gene>
<dbReference type="InterPro" id="IPR000408">
    <property type="entry name" value="Reg_chr_condens"/>
</dbReference>
<sequence length="993" mass="111839">MLCYWGAKVREGFGLIQSDKVKHLNNGIRCVCPTSEIQDVSVGRNFVGFIRNGKVSVTRLCGDDHDGKLKQLETENQEITLIDCGGDDPLLLAHGGKVIILDESANCRPLKDLAHRHVIQISCGDQHSMALTQEGQVFVWGKNSHGQLGLGEGRSGSQTPQHVQCLDGVPLAQISAGGDHSFVLSLSGVVFGWGKNSSGQLGLGDTTDRCVPTLVKSLNRKKTQFISCGGEHTATLSKGGTVFTFGAGVFGQLGHNTFKDEHLPRVVAELWGSEVSQVTCGRHHTLVLVGSSKRIYSFGCGTQGQLGNGQMTNQSVPSPVHLPAEFNDEFVFGTLIAGEHHSFALFFKELGHISAKPEPNPNRGILTLDDRMIDQRGSECNNKINQVFSSAACLNGSFLKTSCDEHYQTSANVCGMDFDLVKKSFAKLSENKNVMTKITRMVRDKLLPSLNPKEGFSSVEALRVYLLLPELIRVYQEQHRVHLLEALASKILQLKPDALEVLENYWFELPEDRLKDLVKLFRNTSAMLIDEISSGEMNCDEMIHLKKLMQVLQMIYKVCCRTHNDITSRDFIIHKINDLLDMLQATLADFESCLILDIDEILKRKDHFVKTIEMLVSFPFVAETVSKWRIFKCLRDPFIRKTIPDQHDAVWICTGCTLHINRISILKDTLQYLRKGNHSFQHLLKVKFAGEDGIDAGALSAEFFSLLSQSFLTWKKKPLTVWENSLVWFNAEKTHNEEFYYLGLVCGMALFNQYHMSIDFPLALFKKLLDQSVNLNDIEEMSPVEARGLKDLLQEDEEVVDALFQNFTFKGQELIPNGAQIPVTTINRQKYVDLYVDFIFNKSVKNQFEPFSAGFSEGCPVKAWKMFHPEELREVFYGSPKYEWEDLQKCATYEHCSPSDELIKNFWTVFFELSEENKNKFLIFMYGTGRVPPGGLSKRTLKIVPMNNPDSDDLLPVAQTCFGTLYLPKYSHVNKLRHKLIHAISFCEVFGQA</sequence>
<comment type="caution">
    <text evidence="7">The sequence shown here is derived from an EMBL/GenBank/DDBJ whole genome shotgun (WGS) entry which is preliminary data.</text>
</comment>
<dbReference type="SUPFAM" id="SSF56204">
    <property type="entry name" value="Hect, E3 ligase catalytic domain"/>
    <property type="match status" value="1"/>
</dbReference>